<dbReference type="OrthoDB" id="5296483at2"/>
<comment type="caution">
    <text evidence="3">The sequence shown here is derived from an EMBL/GenBank/DDBJ whole genome shotgun (WGS) entry which is preliminary data.</text>
</comment>
<reference evidence="3 4" key="1">
    <citation type="submission" date="2019-10" db="EMBL/GenBank/DDBJ databases">
        <title>Whole genome shotgun sequence of Acrocarpospora corrugata NBRC 13972.</title>
        <authorList>
            <person name="Ichikawa N."/>
            <person name="Kimura A."/>
            <person name="Kitahashi Y."/>
            <person name="Komaki H."/>
            <person name="Oguchi A."/>
        </authorList>
    </citation>
    <scope>NUCLEOTIDE SEQUENCE [LARGE SCALE GENOMIC DNA]</scope>
    <source>
        <strain evidence="3 4">NBRC 13972</strain>
    </source>
</reference>
<name>A0A5M3VQV2_9ACTN</name>
<dbReference type="Pfam" id="PF13411">
    <property type="entry name" value="MerR_1"/>
    <property type="match status" value="1"/>
</dbReference>
<dbReference type="GO" id="GO:0003700">
    <property type="term" value="F:DNA-binding transcription factor activity"/>
    <property type="evidence" value="ECO:0007669"/>
    <property type="project" value="InterPro"/>
</dbReference>
<dbReference type="PANTHER" id="PTHR30204">
    <property type="entry name" value="REDOX-CYCLING DRUG-SENSING TRANSCRIPTIONAL ACTIVATOR SOXR"/>
    <property type="match status" value="1"/>
</dbReference>
<keyword evidence="4" id="KW-1185">Reference proteome</keyword>
<dbReference type="PROSITE" id="PS50937">
    <property type="entry name" value="HTH_MERR_2"/>
    <property type="match status" value="1"/>
</dbReference>
<sequence>MRIGQVATKAGVSVRALRYYEEQNLLDSTRNSGGQRQYPDTAVERVRLLQQLYAAGLTSRTIREVLPSIDSGEVTSALLKRLTAERSRIDQQVRELLSVRAKLDDVIATAEKPGPGCTRMND</sequence>
<dbReference type="InterPro" id="IPR009061">
    <property type="entry name" value="DNA-bd_dom_put_sf"/>
</dbReference>
<dbReference type="Proteomes" id="UP000334990">
    <property type="component" value="Unassembled WGS sequence"/>
</dbReference>
<dbReference type="InterPro" id="IPR047057">
    <property type="entry name" value="MerR_fam"/>
</dbReference>
<dbReference type="SMART" id="SM00422">
    <property type="entry name" value="HTH_MERR"/>
    <property type="match status" value="1"/>
</dbReference>
<dbReference type="SUPFAM" id="SSF46955">
    <property type="entry name" value="Putative DNA-binding domain"/>
    <property type="match status" value="1"/>
</dbReference>
<dbReference type="PRINTS" id="PR00040">
    <property type="entry name" value="HTHMERR"/>
</dbReference>
<gene>
    <name evidence="3" type="ORF">Acor_06300</name>
</gene>
<dbReference type="Gene3D" id="1.10.1660.10">
    <property type="match status" value="1"/>
</dbReference>
<dbReference type="PROSITE" id="PS00552">
    <property type="entry name" value="HTH_MERR_1"/>
    <property type="match status" value="1"/>
</dbReference>
<proteinExistence type="predicted"/>
<evidence type="ECO:0000259" key="2">
    <source>
        <dbReference type="PROSITE" id="PS50937"/>
    </source>
</evidence>
<dbReference type="AlphaFoldDB" id="A0A5M3VQV2"/>
<protein>
    <submittedName>
        <fullName evidence="3">MerR family transcriptional regulator</fullName>
    </submittedName>
</protein>
<keyword evidence="1" id="KW-0238">DNA-binding</keyword>
<dbReference type="GO" id="GO:0003677">
    <property type="term" value="F:DNA binding"/>
    <property type="evidence" value="ECO:0007669"/>
    <property type="project" value="UniProtKB-KW"/>
</dbReference>
<feature type="domain" description="HTH merR-type" evidence="2">
    <location>
        <begin position="1"/>
        <end position="68"/>
    </location>
</feature>
<dbReference type="EMBL" id="BLAD01000036">
    <property type="protein sequence ID" value="GER98568.1"/>
    <property type="molecule type" value="Genomic_DNA"/>
</dbReference>
<organism evidence="3 4">
    <name type="scientific">Acrocarpospora corrugata</name>
    <dbReference type="NCBI Taxonomy" id="35763"/>
    <lineage>
        <taxon>Bacteria</taxon>
        <taxon>Bacillati</taxon>
        <taxon>Actinomycetota</taxon>
        <taxon>Actinomycetes</taxon>
        <taxon>Streptosporangiales</taxon>
        <taxon>Streptosporangiaceae</taxon>
        <taxon>Acrocarpospora</taxon>
    </lineage>
</organism>
<dbReference type="InterPro" id="IPR000551">
    <property type="entry name" value="MerR-type_HTH_dom"/>
</dbReference>
<evidence type="ECO:0000313" key="3">
    <source>
        <dbReference type="EMBL" id="GER98568.1"/>
    </source>
</evidence>
<dbReference type="RefSeq" id="WP_155334979.1">
    <property type="nucleotide sequence ID" value="NZ_BAAABN010000094.1"/>
</dbReference>
<evidence type="ECO:0000256" key="1">
    <source>
        <dbReference type="ARBA" id="ARBA00023125"/>
    </source>
</evidence>
<evidence type="ECO:0000313" key="4">
    <source>
        <dbReference type="Proteomes" id="UP000334990"/>
    </source>
</evidence>
<accession>A0A5M3VQV2</accession>
<dbReference type="PANTHER" id="PTHR30204:SF97">
    <property type="entry name" value="MERR FAMILY REGULATORY PROTEIN"/>
    <property type="match status" value="1"/>
</dbReference>